<evidence type="ECO:0000313" key="6">
    <source>
        <dbReference type="Proteomes" id="UP000718821"/>
    </source>
</evidence>
<sequence length="102" mass="11827">MDDPVRQRVLEALRARTMEAGELAREVGVQPSRLSYHLNRLKEAELVTAVRRGNHIQYELNASILDETIMWLVSLRERGGVRQPAECRAERMRMVRRIQGES</sequence>
<evidence type="ECO:0000256" key="1">
    <source>
        <dbReference type="ARBA" id="ARBA00023015"/>
    </source>
</evidence>
<reference evidence="5" key="1">
    <citation type="submission" date="2020-08" db="EMBL/GenBank/DDBJ databases">
        <authorList>
            <person name="Cejkova D."/>
            <person name="Kubasova T."/>
            <person name="Jahodarova E."/>
            <person name="Rychlik I."/>
        </authorList>
    </citation>
    <scope>NUCLEOTIDE SEQUENCE</scope>
    <source>
        <strain evidence="5">An836</strain>
    </source>
</reference>
<dbReference type="SMART" id="SM00418">
    <property type="entry name" value="HTH_ARSR"/>
    <property type="match status" value="1"/>
</dbReference>
<dbReference type="InterPro" id="IPR001845">
    <property type="entry name" value="HTH_ArsR_DNA-bd_dom"/>
</dbReference>
<dbReference type="AlphaFoldDB" id="A0A938WYY2"/>
<dbReference type="InterPro" id="IPR051011">
    <property type="entry name" value="Metal_resp_trans_reg"/>
</dbReference>
<keyword evidence="3" id="KW-0804">Transcription</keyword>
<dbReference type="EMBL" id="JACLYU010000010">
    <property type="protein sequence ID" value="MBM6699854.1"/>
    <property type="molecule type" value="Genomic_DNA"/>
</dbReference>
<dbReference type="NCBIfam" id="NF033788">
    <property type="entry name" value="HTH_metalloreg"/>
    <property type="match status" value="1"/>
</dbReference>
<dbReference type="Gene3D" id="1.10.10.10">
    <property type="entry name" value="Winged helix-like DNA-binding domain superfamily/Winged helix DNA-binding domain"/>
    <property type="match status" value="1"/>
</dbReference>
<dbReference type="Pfam" id="PF12840">
    <property type="entry name" value="HTH_20"/>
    <property type="match status" value="1"/>
</dbReference>
<name>A0A938WYY2_9BIFI</name>
<dbReference type="PROSITE" id="PS50987">
    <property type="entry name" value="HTH_ARSR_2"/>
    <property type="match status" value="1"/>
</dbReference>
<dbReference type="GO" id="GO:0003700">
    <property type="term" value="F:DNA-binding transcription factor activity"/>
    <property type="evidence" value="ECO:0007669"/>
    <property type="project" value="InterPro"/>
</dbReference>
<evidence type="ECO:0000256" key="3">
    <source>
        <dbReference type="ARBA" id="ARBA00023163"/>
    </source>
</evidence>
<dbReference type="PANTHER" id="PTHR43132:SF2">
    <property type="entry name" value="ARSENICAL RESISTANCE OPERON REPRESSOR ARSR-RELATED"/>
    <property type="match status" value="1"/>
</dbReference>
<evidence type="ECO:0000313" key="5">
    <source>
        <dbReference type="EMBL" id="MBM6699854.1"/>
    </source>
</evidence>
<organism evidence="5 6">
    <name type="scientific">Bifidobacterium pullorum subsp. saeculare</name>
    <dbReference type="NCBI Taxonomy" id="78257"/>
    <lineage>
        <taxon>Bacteria</taxon>
        <taxon>Bacillati</taxon>
        <taxon>Actinomycetota</taxon>
        <taxon>Actinomycetes</taxon>
        <taxon>Bifidobacteriales</taxon>
        <taxon>Bifidobacteriaceae</taxon>
        <taxon>Bifidobacterium</taxon>
    </lineage>
</organism>
<evidence type="ECO:0000256" key="2">
    <source>
        <dbReference type="ARBA" id="ARBA00023125"/>
    </source>
</evidence>
<dbReference type="GO" id="GO:0003677">
    <property type="term" value="F:DNA binding"/>
    <property type="evidence" value="ECO:0007669"/>
    <property type="project" value="UniProtKB-KW"/>
</dbReference>
<gene>
    <name evidence="5" type="ORF">H7U32_05915</name>
</gene>
<comment type="caution">
    <text evidence="5">The sequence shown here is derived from an EMBL/GenBank/DDBJ whole genome shotgun (WGS) entry which is preliminary data.</text>
</comment>
<keyword evidence="6" id="KW-1185">Reference proteome</keyword>
<dbReference type="CDD" id="cd00090">
    <property type="entry name" value="HTH_ARSR"/>
    <property type="match status" value="1"/>
</dbReference>
<keyword evidence="2" id="KW-0238">DNA-binding</keyword>
<proteinExistence type="predicted"/>
<feature type="domain" description="HTH arsR-type" evidence="4">
    <location>
        <begin position="1"/>
        <end position="80"/>
    </location>
</feature>
<accession>A0A938WYY2</accession>
<dbReference type="SUPFAM" id="SSF46785">
    <property type="entry name" value="Winged helix' DNA-binding domain"/>
    <property type="match status" value="1"/>
</dbReference>
<dbReference type="InterPro" id="IPR036388">
    <property type="entry name" value="WH-like_DNA-bd_sf"/>
</dbReference>
<evidence type="ECO:0000259" key="4">
    <source>
        <dbReference type="PROSITE" id="PS50987"/>
    </source>
</evidence>
<dbReference type="PANTHER" id="PTHR43132">
    <property type="entry name" value="ARSENICAL RESISTANCE OPERON REPRESSOR ARSR-RELATED"/>
    <property type="match status" value="1"/>
</dbReference>
<reference evidence="5" key="2">
    <citation type="journal article" date="2021" name="Sci. Rep.">
        <title>The distribution of antibiotic resistance genes in chicken gut microbiota commensals.</title>
        <authorList>
            <person name="Juricova H."/>
            <person name="Matiasovicova J."/>
            <person name="Kubasova T."/>
            <person name="Cejkova D."/>
            <person name="Rychlik I."/>
        </authorList>
    </citation>
    <scope>NUCLEOTIDE SEQUENCE</scope>
    <source>
        <strain evidence="5">An836</strain>
    </source>
</reference>
<protein>
    <submittedName>
        <fullName evidence="5">Winged helix-turn-helix transcriptional regulator</fullName>
    </submittedName>
</protein>
<dbReference type="InterPro" id="IPR011991">
    <property type="entry name" value="ArsR-like_HTH"/>
</dbReference>
<keyword evidence="1" id="KW-0805">Transcription regulation</keyword>
<dbReference type="Proteomes" id="UP000718821">
    <property type="component" value="Unassembled WGS sequence"/>
</dbReference>
<dbReference type="InterPro" id="IPR036390">
    <property type="entry name" value="WH_DNA-bd_sf"/>
</dbReference>